<keyword evidence="5" id="KW-1185">Reference proteome</keyword>
<evidence type="ECO:0000313" key="5">
    <source>
        <dbReference type="Proteomes" id="UP000566071"/>
    </source>
</evidence>
<gene>
    <name evidence="4" type="ORF">HK413_09320</name>
</gene>
<comment type="caution">
    <text evidence="4">The sequence shown here is derived from an EMBL/GenBank/DDBJ whole genome shotgun (WGS) entry which is preliminary data.</text>
</comment>
<protein>
    <submittedName>
        <fullName evidence="4">Response regulator</fullName>
    </submittedName>
</protein>
<dbReference type="PANTHER" id="PTHR44591">
    <property type="entry name" value="STRESS RESPONSE REGULATOR PROTEIN 1"/>
    <property type="match status" value="1"/>
</dbReference>
<dbReference type="InterPro" id="IPR001789">
    <property type="entry name" value="Sig_transdc_resp-reg_receiver"/>
</dbReference>
<dbReference type="Gene3D" id="3.40.50.2300">
    <property type="match status" value="1"/>
</dbReference>
<dbReference type="SMART" id="SM00448">
    <property type="entry name" value="REC"/>
    <property type="match status" value="1"/>
</dbReference>
<evidence type="ECO:0000256" key="1">
    <source>
        <dbReference type="ARBA" id="ARBA00022553"/>
    </source>
</evidence>
<dbReference type="Proteomes" id="UP000566071">
    <property type="component" value="Unassembled WGS sequence"/>
</dbReference>
<sequence>MQRILAVDDDKDILEVLQLILEDSGYEVETLADGNLLFDRIQKQQPDLIILDIMLGNMDGRELCRTVKTKKKRMISRLFCCQRAIQSPTI</sequence>
<feature type="modified residue" description="4-aspartylphosphate" evidence="2">
    <location>
        <position position="52"/>
    </location>
</feature>
<accession>A0ABX1W2V9</accession>
<dbReference type="RefSeq" id="WP_175269982.1">
    <property type="nucleotide sequence ID" value="NZ_JABFCR010000039.1"/>
</dbReference>
<dbReference type="EMBL" id="JABFCR010000039">
    <property type="protein sequence ID" value="NNU34298.1"/>
    <property type="molecule type" value="Genomic_DNA"/>
</dbReference>
<dbReference type="PANTHER" id="PTHR44591:SF3">
    <property type="entry name" value="RESPONSE REGULATORY DOMAIN-CONTAINING PROTEIN"/>
    <property type="match status" value="1"/>
</dbReference>
<evidence type="ECO:0000313" key="4">
    <source>
        <dbReference type="EMBL" id="NNU34298.1"/>
    </source>
</evidence>
<name>A0ABX1W2V9_9SPHI</name>
<organism evidence="4 5">
    <name type="scientific">Mucilaginibacter humi</name>
    <dbReference type="NCBI Taxonomy" id="2732510"/>
    <lineage>
        <taxon>Bacteria</taxon>
        <taxon>Pseudomonadati</taxon>
        <taxon>Bacteroidota</taxon>
        <taxon>Sphingobacteriia</taxon>
        <taxon>Sphingobacteriales</taxon>
        <taxon>Sphingobacteriaceae</taxon>
        <taxon>Mucilaginibacter</taxon>
    </lineage>
</organism>
<proteinExistence type="predicted"/>
<feature type="domain" description="Response regulatory" evidence="3">
    <location>
        <begin position="3"/>
        <end position="90"/>
    </location>
</feature>
<dbReference type="Pfam" id="PF00072">
    <property type="entry name" value="Response_reg"/>
    <property type="match status" value="1"/>
</dbReference>
<dbReference type="SUPFAM" id="SSF52172">
    <property type="entry name" value="CheY-like"/>
    <property type="match status" value="1"/>
</dbReference>
<keyword evidence="1 2" id="KW-0597">Phosphoprotein</keyword>
<reference evidence="4 5" key="1">
    <citation type="submission" date="2020-05" db="EMBL/GenBank/DDBJ databases">
        <authorList>
            <person name="Khan S.A."/>
            <person name="Jeon C.O."/>
            <person name="Chun B.H."/>
        </authorList>
    </citation>
    <scope>NUCLEOTIDE SEQUENCE [LARGE SCALE GENOMIC DNA]</scope>
    <source>
        <strain evidence="4 5">S1162</strain>
    </source>
</reference>
<evidence type="ECO:0000259" key="3">
    <source>
        <dbReference type="PROSITE" id="PS50110"/>
    </source>
</evidence>
<dbReference type="PROSITE" id="PS50110">
    <property type="entry name" value="RESPONSE_REGULATORY"/>
    <property type="match status" value="1"/>
</dbReference>
<dbReference type="InterPro" id="IPR011006">
    <property type="entry name" value="CheY-like_superfamily"/>
</dbReference>
<dbReference type="InterPro" id="IPR050595">
    <property type="entry name" value="Bact_response_regulator"/>
</dbReference>
<evidence type="ECO:0000256" key="2">
    <source>
        <dbReference type="PROSITE-ProRule" id="PRU00169"/>
    </source>
</evidence>